<dbReference type="AlphaFoldDB" id="A0A7W4IFJ1"/>
<evidence type="ECO:0000313" key="2">
    <source>
        <dbReference type="EMBL" id="MBB2161839.1"/>
    </source>
</evidence>
<dbReference type="EMBL" id="JABEQJ010000026">
    <property type="protein sequence ID" value="MBB2161839.1"/>
    <property type="molecule type" value="Genomic_DNA"/>
</dbReference>
<keyword evidence="1" id="KW-1133">Transmembrane helix</keyword>
<comment type="caution">
    <text evidence="2">The sequence shown here is derived from an EMBL/GenBank/DDBJ whole genome shotgun (WGS) entry which is preliminary data.</text>
</comment>
<evidence type="ECO:0000256" key="1">
    <source>
        <dbReference type="SAM" id="Phobius"/>
    </source>
</evidence>
<dbReference type="RefSeq" id="WP_182998671.1">
    <property type="nucleotide sequence ID" value="NZ_JABEQJ010000026.1"/>
</dbReference>
<accession>A0A7W4IFJ1</accession>
<sequence length="81" mass="8492">MNATPPLLPRAQSSLRSPVVVWPWPIALGLLTSFGLASALLGQHGVWLVLSWIALSIPLVVTLACLVQAGRRAPLSKGGLS</sequence>
<protein>
    <submittedName>
        <fullName evidence="2">Uncharacterized protein</fullName>
    </submittedName>
</protein>
<feature type="transmembrane region" description="Helical" evidence="1">
    <location>
        <begin position="21"/>
        <end position="41"/>
    </location>
</feature>
<proteinExistence type="predicted"/>
<reference evidence="2 3" key="1">
    <citation type="submission" date="2020-04" db="EMBL/GenBank/DDBJ databases">
        <title>Description of novel Gluconacetobacter.</title>
        <authorList>
            <person name="Sombolestani A."/>
        </authorList>
    </citation>
    <scope>NUCLEOTIDE SEQUENCE [LARGE SCALE GENOMIC DNA]</scope>
    <source>
        <strain evidence="2 3">LMG 19747</strain>
    </source>
</reference>
<feature type="transmembrane region" description="Helical" evidence="1">
    <location>
        <begin position="47"/>
        <end position="67"/>
    </location>
</feature>
<keyword evidence="1" id="KW-0472">Membrane</keyword>
<dbReference type="Proteomes" id="UP000589085">
    <property type="component" value="Unassembled WGS sequence"/>
</dbReference>
<keyword evidence="1" id="KW-0812">Transmembrane</keyword>
<evidence type="ECO:0000313" key="3">
    <source>
        <dbReference type="Proteomes" id="UP000589085"/>
    </source>
</evidence>
<organism evidence="2 3">
    <name type="scientific">Gluconacetobacter sacchari</name>
    <dbReference type="NCBI Taxonomy" id="92759"/>
    <lineage>
        <taxon>Bacteria</taxon>
        <taxon>Pseudomonadati</taxon>
        <taxon>Pseudomonadota</taxon>
        <taxon>Alphaproteobacteria</taxon>
        <taxon>Acetobacterales</taxon>
        <taxon>Acetobacteraceae</taxon>
        <taxon>Gluconacetobacter</taxon>
    </lineage>
</organism>
<gene>
    <name evidence="2" type="ORF">HLH48_16975</name>
</gene>
<name>A0A7W4IFJ1_9PROT</name>